<evidence type="ECO:0000313" key="1">
    <source>
        <dbReference type="EMBL" id="KAK7350309.1"/>
    </source>
</evidence>
<dbReference type="Proteomes" id="UP001367508">
    <property type="component" value="Unassembled WGS sequence"/>
</dbReference>
<keyword evidence="2" id="KW-1185">Reference proteome</keyword>
<dbReference type="EMBL" id="JAYMYQ010000002">
    <property type="protein sequence ID" value="KAK7350309.1"/>
    <property type="molecule type" value="Genomic_DNA"/>
</dbReference>
<organism evidence="1 2">
    <name type="scientific">Canavalia gladiata</name>
    <name type="common">Sword bean</name>
    <name type="synonym">Dolichos gladiatus</name>
    <dbReference type="NCBI Taxonomy" id="3824"/>
    <lineage>
        <taxon>Eukaryota</taxon>
        <taxon>Viridiplantae</taxon>
        <taxon>Streptophyta</taxon>
        <taxon>Embryophyta</taxon>
        <taxon>Tracheophyta</taxon>
        <taxon>Spermatophyta</taxon>
        <taxon>Magnoliopsida</taxon>
        <taxon>eudicotyledons</taxon>
        <taxon>Gunneridae</taxon>
        <taxon>Pentapetalae</taxon>
        <taxon>rosids</taxon>
        <taxon>fabids</taxon>
        <taxon>Fabales</taxon>
        <taxon>Fabaceae</taxon>
        <taxon>Papilionoideae</taxon>
        <taxon>50 kb inversion clade</taxon>
        <taxon>NPAAA clade</taxon>
        <taxon>indigoferoid/millettioid clade</taxon>
        <taxon>Phaseoleae</taxon>
        <taxon>Canavalia</taxon>
    </lineage>
</organism>
<dbReference type="AlphaFoldDB" id="A0AAN9M9J8"/>
<sequence length="135" mass="15484">MIRAFQRRHRGITQLAGEVGEGRKEKDYRLGNWGGEKGKGLEAWKGDITQNGRVKIIKKDEINRLVSGASVQRGHIAHQQKKRCAEARFTVERVYLKGRRNEEGGQAIVMSQAAWTLYYAPKRFAVHHLTRDEEL</sequence>
<reference evidence="1 2" key="1">
    <citation type="submission" date="2024-01" db="EMBL/GenBank/DDBJ databases">
        <title>The genomes of 5 underutilized Papilionoideae crops provide insights into root nodulation and disease resistanc.</title>
        <authorList>
            <person name="Jiang F."/>
        </authorList>
    </citation>
    <scope>NUCLEOTIDE SEQUENCE [LARGE SCALE GENOMIC DNA]</scope>
    <source>
        <strain evidence="1">LVBAO_FW01</strain>
        <tissue evidence="1">Leaves</tissue>
    </source>
</reference>
<protein>
    <submittedName>
        <fullName evidence="1">Uncharacterized protein</fullName>
    </submittedName>
</protein>
<evidence type="ECO:0000313" key="2">
    <source>
        <dbReference type="Proteomes" id="UP001367508"/>
    </source>
</evidence>
<proteinExistence type="predicted"/>
<gene>
    <name evidence="1" type="ORF">VNO77_08771</name>
</gene>
<accession>A0AAN9M9J8</accession>
<comment type="caution">
    <text evidence="1">The sequence shown here is derived from an EMBL/GenBank/DDBJ whole genome shotgun (WGS) entry which is preliminary data.</text>
</comment>
<name>A0AAN9M9J8_CANGL</name>